<keyword evidence="3" id="KW-1185">Reference proteome</keyword>
<feature type="region of interest" description="Disordered" evidence="1">
    <location>
        <begin position="1"/>
        <end position="326"/>
    </location>
</feature>
<feature type="compositionally biased region" description="Polar residues" evidence="1">
    <location>
        <begin position="1"/>
        <end position="43"/>
    </location>
</feature>
<proteinExistence type="predicted"/>
<gene>
    <name evidence="2" type="ORF">B0T21DRAFT_298153</name>
</gene>
<feature type="compositionally biased region" description="Basic and acidic residues" evidence="1">
    <location>
        <begin position="155"/>
        <end position="164"/>
    </location>
</feature>
<reference evidence="2" key="1">
    <citation type="submission" date="2023-06" db="EMBL/GenBank/DDBJ databases">
        <title>Genome-scale phylogeny and comparative genomics of the fungal order Sordariales.</title>
        <authorList>
            <consortium name="Lawrence Berkeley National Laboratory"/>
            <person name="Hensen N."/>
            <person name="Bonometti L."/>
            <person name="Westerberg I."/>
            <person name="Brannstrom I.O."/>
            <person name="Guillou S."/>
            <person name="Cros-Aarteil S."/>
            <person name="Calhoun S."/>
            <person name="Haridas S."/>
            <person name="Kuo A."/>
            <person name="Mondo S."/>
            <person name="Pangilinan J."/>
            <person name="Riley R."/>
            <person name="Labutti K."/>
            <person name="Andreopoulos B."/>
            <person name="Lipzen A."/>
            <person name="Chen C."/>
            <person name="Yanf M."/>
            <person name="Daum C."/>
            <person name="Ng V."/>
            <person name="Clum A."/>
            <person name="Steindorff A."/>
            <person name="Ohm R."/>
            <person name="Martin F."/>
            <person name="Silar P."/>
            <person name="Natvig D."/>
            <person name="Lalanne C."/>
            <person name="Gautier V."/>
            <person name="Ament-Velasquez S.L."/>
            <person name="Kruys A."/>
            <person name="Hutchinson M.I."/>
            <person name="Powell A.J."/>
            <person name="Barry K."/>
            <person name="Miller A.N."/>
            <person name="Grigoriev I.V."/>
            <person name="Debuchy R."/>
            <person name="Gladieux P."/>
            <person name="Thoren M.H."/>
            <person name="Johannesson H."/>
        </authorList>
    </citation>
    <scope>NUCLEOTIDE SEQUENCE</scope>
    <source>
        <strain evidence="2">CBS 540.89</strain>
    </source>
</reference>
<feature type="non-terminal residue" evidence="2">
    <location>
        <position position="1"/>
    </location>
</feature>
<feature type="compositionally biased region" description="Polar residues" evidence="1">
    <location>
        <begin position="193"/>
        <end position="204"/>
    </location>
</feature>
<feature type="compositionally biased region" description="Basic and acidic residues" evidence="1">
    <location>
        <begin position="281"/>
        <end position="291"/>
    </location>
</feature>
<protein>
    <submittedName>
        <fullName evidence="2">Uncharacterized protein</fullName>
    </submittedName>
</protein>
<dbReference type="EMBL" id="JAUKTV010000017">
    <property type="protein sequence ID" value="KAK0710509.1"/>
    <property type="molecule type" value="Genomic_DNA"/>
</dbReference>
<evidence type="ECO:0000313" key="3">
    <source>
        <dbReference type="Proteomes" id="UP001172159"/>
    </source>
</evidence>
<sequence>RHLKDSTTTNPTTDQHPNTNVVYNTLPSGTASGAQPSSTNISPRGSAAHEHVDTNRAVANAPGDYNVFVSSGQPLGSSRPSESHSTQRGSSTQEPGYNHLATGTESGVKRDSGFAGGSGARNIAAASSARPSQNRSDSGPYNKLPSGTPSGVKVKPKDETRRATEPAARAYDQHTSDRNTSLPTGPTGAVFTQHRQSQPSNIDTRANDLKDLPLPASSSSPTNAHPSSHHTVVSAPVHAPPETGRATNPPPPAGENTTQRYTPFPNPELVQGMSPEVMPESYRESTSKPHELGMSPEVMPDSYRQSVSRSDHHSSSFPREKEMSPEVMPVAYRSSVPRDSRNHNHNNQTRAMQATQESSVGQVGHGDRLANPALAAAAGAWAGRAGMSSGNGNGNGNVVGAGAGAGAGQGRIVHKCEGCGRDNDISGYVKEAVAKVTGGERF</sequence>
<evidence type="ECO:0000313" key="2">
    <source>
        <dbReference type="EMBL" id="KAK0710509.1"/>
    </source>
</evidence>
<dbReference type="AlphaFoldDB" id="A0AA40DNT9"/>
<feature type="compositionally biased region" description="Polar residues" evidence="1">
    <location>
        <begin position="129"/>
        <end position="149"/>
    </location>
</feature>
<evidence type="ECO:0000256" key="1">
    <source>
        <dbReference type="SAM" id="MobiDB-lite"/>
    </source>
</evidence>
<organism evidence="2 3">
    <name type="scientific">Apiosordaria backusii</name>
    <dbReference type="NCBI Taxonomy" id="314023"/>
    <lineage>
        <taxon>Eukaryota</taxon>
        <taxon>Fungi</taxon>
        <taxon>Dikarya</taxon>
        <taxon>Ascomycota</taxon>
        <taxon>Pezizomycotina</taxon>
        <taxon>Sordariomycetes</taxon>
        <taxon>Sordariomycetidae</taxon>
        <taxon>Sordariales</taxon>
        <taxon>Lasiosphaeriaceae</taxon>
        <taxon>Apiosordaria</taxon>
    </lineage>
</organism>
<feature type="compositionally biased region" description="Basic and acidic residues" evidence="1">
    <location>
        <begin position="309"/>
        <end position="324"/>
    </location>
</feature>
<name>A0AA40DNT9_9PEZI</name>
<feature type="compositionally biased region" description="Low complexity" evidence="1">
    <location>
        <begin position="215"/>
        <end position="231"/>
    </location>
</feature>
<accession>A0AA40DNT9</accession>
<feature type="compositionally biased region" description="Polar residues" evidence="1">
    <location>
        <begin position="68"/>
        <end position="105"/>
    </location>
</feature>
<comment type="caution">
    <text evidence="2">The sequence shown here is derived from an EMBL/GenBank/DDBJ whole genome shotgun (WGS) entry which is preliminary data.</text>
</comment>
<dbReference type="Proteomes" id="UP001172159">
    <property type="component" value="Unassembled WGS sequence"/>
</dbReference>